<dbReference type="Gene3D" id="3.50.30.60">
    <property type="entry name" value="LD-carboxypeptidase A C-terminal domain-like"/>
    <property type="match status" value="1"/>
</dbReference>
<dbReference type="PIRSF" id="PIRSF028757">
    <property type="entry name" value="LD-carboxypeptidase"/>
    <property type="match status" value="1"/>
</dbReference>
<dbReference type="GO" id="GO:0004180">
    <property type="term" value="F:carboxypeptidase activity"/>
    <property type="evidence" value="ECO:0007669"/>
    <property type="project" value="UniProtKB-KW"/>
</dbReference>
<protein>
    <submittedName>
        <fullName evidence="6">Microcin C7 self-immunity protein MccF</fullName>
    </submittedName>
</protein>
<dbReference type="CDD" id="cd07062">
    <property type="entry name" value="Peptidase_S66_mccF_like"/>
    <property type="match status" value="1"/>
</dbReference>
<evidence type="ECO:0000256" key="3">
    <source>
        <dbReference type="ARBA" id="ARBA00022670"/>
    </source>
</evidence>
<evidence type="ECO:0000256" key="2">
    <source>
        <dbReference type="ARBA" id="ARBA00022645"/>
    </source>
</evidence>
<evidence type="ECO:0000256" key="1">
    <source>
        <dbReference type="ARBA" id="ARBA00010233"/>
    </source>
</evidence>
<sequence length="287" mass="32571">MEFRFKRGDKVALISCSDGINIENKSRLYSVVDAFKLMGIECEISKCIFRKKAQFSGTGAERAEELMSFFKSKDIKAIFDVSGGNSANQILDYLDFDIIKNNPKPYFGMSDLTVVLNSLYKKIGFKGYHYAVYNFGRENASLQRQWFEKSFIEGKKDIFDFKYKWLRKGPIEGEVIGGNIRCFLKLAGTEYFVNPEGKVLLLEAMGGNVSNIASLMEQLSMLRYFDKLSGIILGTFSEVQRDGNIDILQEIILEKTEKFNVPIIKTEEIGHGSNSKCIIIGEKIKII</sequence>
<dbReference type="PANTHER" id="PTHR30237">
    <property type="entry name" value="MURAMOYLTETRAPEPTIDE CARBOXYPEPTIDASE"/>
    <property type="match status" value="1"/>
</dbReference>
<dbReference type="InterPro" id="IPR027478">
    <property type="entry name" value="LdcA_N"/>
</dbReference>
<proteinExistence type="inferred from homology"/>
<dbReference type="InterPro" id="IPR003507">
    <property type="entry name" value="S66_fam"/>
</dbReference>
<dbReference type="Pfam" id="PF17676">
    <property type="entry name" value="Peptidase_S66C"/>
    <property type="match status" value="1"/>
</dbReference>
<dbReference type="SUPFAM" id="SSF52317">
    <property type="entry name" value="Class I glutamine amidotransferase-like"/>
    <property type="match status" value="1"/>
</dbReference>
<evidence type="ECO:0000256" key="5">
    <source>
        <dbReference type="ARBA" id="ARBA00022825"/>
    </source>
</evidence>
<dbReference type="InterPro" id="IPR027461">
    <property type="entry name" value="Carboxypeptidase_A_C_sf"/>
</dbReference>
<comment type="similarity">
    <text evidence="1">Belongs to the peptidase S66 family.</text>
</comment>
<dbReference type="GO" id="GO:0006508">
    <property type="term" value="P:proteolysis"/>
    <property type="evidence" value="ECO:0007669"/>
    <property type="project" value="UniProtKB-KW"/>
</dbReference>
<keyword evidence="5" id="KW-0720">Serine protease</keyword>
<dbReference type="InterPro" id="IPR040921">
    <property type="entry name" value="Peptidase_S66C"/>
</dbReference>
<dbReference type="EMBL" id="CP096983">
    <property type="protein sequence ID" value="URZ12143.1"/>
    <property type="molecule type" value="Genomic_DNA"/>
</dbReference>
<keyword evidence="3" id="KW-0645">Protease</keyword>
<evidence type="ECO:0000313" key="7">
    <source>
        <dbReference type="Proteomes" id="UP000190951"/>
    </source>
</evidence>
<dbReference type="GO" id="GO:0008236">
    <property type="term" value="F:serine-type peptidase activity"/>
    <property type="evidence" value="ECO:0007669"/>
    <property type="project" value="UniProtKB-KW"/>
</dbReference>
<dbReference type="AlphaFoldDB" id="A0A1S8L7A8"/>
<keyword evidence="4" id="KW-0378">Hydrolase</keyword>
<keyword evidence="2" id="KW-0121">Carboxypeptidase</keyword>
<dbReference type="Pfam" id="PF02016">
    <property type="entry name" value="Peptidase_S66"/>
    <property type="match status" value="1"/>
</dbReference>
<dbReference type="KEGG" id="crw:CROST_028600"/>
<evidence type="ECO:0000313" key="6">
    <source>
        <dbReference type="EMBL" id="URZ12143.1"/>
    </source>
</evidence>
<name>A0A1S8L7A8_9CLOT</name>
<gene>
    <name evidence="6" type="primary">mccF</name>
    <name evidence="6" type="ORF">CROST_028600</name>
</gene>
<dbReference type="Gene3D" id="3.40.50.10740">
    <property type="entry name" value="Class I glutamine amidotransferase-like"/>
    <property type="match status" value="1"/>
</dbReference>
<reference evidence="6 7" key="1">
    <citation type="submission" date="2022-04" db="EMBL/GenBank/DDBJ databases">
        <title>Genome sequence of C. roseum typestrain.</title>
        <authorList>
            <person name="Poehlein A."/>
            <person name="Schoch T."/>
            <person name="Duerre P."/>
            <person name="Daniel R."/>
        </authorList>
    </citation>
    <scope>NUCLEOTIDE SEQUENCE [LARGE SCALE GENOMIC DNA]</scope>
    <source>
        <strain evidence="6 7">DSM 7320</strain>
    </source>
</reference>
<dbReference type="STRING" id="84029.CROST_19600"/>
<dbReference type="Proteomes" id="UP000190951">
    <property type="component" value="Chromosome"/>
</dbReference>
<evidence type="ECO:0000256" key="4">
    <source>
        <dbReference type="ARBA" id="ARBA00022801"/>
    </source>
</evidence>
<organism evidence="6 7">
    <name type="scientific">Clostridium felsineum</name>
    <dbReference type="NCBI Taxonomy" id="36839"/>
    <lineage>
        <taxon>Bacteria</taxon>
        <taxon>Bacillati</taxon>
        <taxon>Bacillota</taxon>
        <taxon>Clostridia</taxon>
        <taxon>Eubacteriales</taxon>
        <taxon>Clostridiaceae</taxon>
        <taxon>Clostridium</taxon>
    </lineage>
</organism>
<dbReference type="SUPFAM" id="SSF141986">
    <property type="entry name" value="LD-carboxypeptidase A C-terminal domain-like"/>
    <property type="match status" value="1"/>
</dbReference>
<dbReference type="PANTHER" id="PTHR30237:SF2">
    <property type="entry name" value="MUREIN TETRAPEPTIDE CARBOXYPEPTIDASE"/>
    <property type="match status" value="1"/>
</dbReference>
<accession>A0A1S8L7A8</accession>
<dbReference type="InterPro" id="IPR029062">
    <property type="entry name" value="Class_I_gatase-like"/>
</dbReference>
<keyword evidence="7" id="KW-1185">Reference proteome</keyword>
<dbReference type="RefSeq" id="WP_077832036.1">
    <property type="nucleotide sequence ID" value="NZ_CP096983.1"/>
</dbReference>
<dbReference type="InterPro" id="IPR040449">
    <property type="entry name" value="Peptidase_S66_N"/>
</dbReference>